<keyword evidence="2" id="KW-1133">Transmembrane helix</keyword>
<feature type="transmembrane region" description="Helical" evidence="2">
    <location>
        <begin position="106"/>
        <end position="125"/>
    </location>
</feature>
<dbReference type="AlphaFoldDB" id="A0A4R2PVU1"/>
<gene>
    <name evidence="3" type="ORF">EV659_101234</name>
</gene>
<keyword evidence="2" id="KW-0472">Membrane</keyword>
<keyword evidence="4" id="KW-1185">Reference proteome</keyword>
<keyword evidence="2" id="KW-0812">Transmembrane</keyword>
<dbReference type="InterPro" id="IPR011969">
    <property type="entry name" value="Clan_AA_Asp_peptidase_C"/>
</dbReference>
<organism evidence="3 4">
    <name type="scientific">Rhodothalassium salexigens DSM 2132</name>
    <dbReference type="NCBI Taxonomy" id="1188247"/>
    <lineage>
        <taxon>Bacteria</taxon>
        <taxon>Pseudomonadati</taxon>
        <taxon>Pseudomonadota</taxon>
        <taxon>Alphaproteobacteria</taxon>
        <taxon>Rhodothalassiales</taxon>
        <taxon>Rhodothalassiaceae</taxon>
        <taxon>Rhodothalassium</taxon>
    </lineage>
</organism>
<evidence type="ECO:0000313" key="4">
    <source>
        <dbReference type="Proteomes" id="UP000295399"/>
    </source>
</evidence>
<dbReference type="Proteomes" id="UP000295399">
    <property type="component" value="Unassembled WGS sequence"/>
</dbReference>
<dbReference type="InterPro" id="IPR034122">
    <property type="entry name" value="Retropepsin-like_bacterial"/>
</dbReference>
<dbReference type="SUPFAM" id="SSF50630">
    <property type="entry name" value="Acid proteases"/>
    <property type="match status" value="1"/>
</dbReference>
<keyword evidence="3" id="KW-0378">Hydrolase</keyword>
<dbReference type="EMBL" id="SLXO01000001">
    <property type="protein sequence ID" value="TCP38335.1"/>
    <property type="molecule type" value="Genomic_DNA"/>
</dbReference>
<dbReference type="NCBIfam" id="TIGR02281">
    <property type="entry name" value="clan_AA_DTGA"/>
    <property type="match status" value="1"/>
</dbReference>
<dbReference type="Gene3D" id="2.40.70.10">
    <property type="entry name" value="Acid Proteases"/>
    <property type="match status" value="1"/>
</dbReference>
<feature type="compositionally biased region" description="Basic and acidic residues" evidence="1">
    <location>
        <begin position="24"/>
        <end position="49"/>
    </location>
</feature>
<accession>A0A4R2PVU1</accession>
<name>A0A4R2PVU1_RHOSA</name>
<feature type="transmembrane region" description="Helical" evidence="2">
    <location>
        <begin position="81"/>
        <end position="100"/>
    </location>
</feature>
<dbReference type="Pfam" id="PF13975">
    <property type="entry name" value="gag-asp_proteas"/>
    <property type="match status" value="1"/>
</dbReference>
<dbReference type="InterPro" id="IPR001969">
    <property type="entry name" value="Aspartic_peptidase_AS"/>
</dbReference>
<evidence type="ECO:0000256" key="1">
    <source>
        <dbReference type="SAM" id="MobiDB-lite"/>
    </source>
</evidence>
<dbReference type="OrthoDB" id="7595324at2"/>
<keyword evidence="3" id="KW-0645">Protease</keyword>
<proteinExistence type="predicted"/>
<feature type="compositionally biased region" description="Low complexity" evidence="1">
    <location>
        <begin position="14"/>
        <end position="23"/>
    </location>
</feature>
<dbReference type="InParanoid" id="A0A4R2PVU1"/>
<evidence type="ECO:0000256" key="2">
    <source>
        <dbReference type="SAM" id="Phobius"/>
    </source>
</evidence>
<dbReference type="RefSeq" id="WP_132706698.1">
    <property type="nucleotide sequence ID" value="NZ_JACIGF010000001.1"/>
</dbReference>
<dbReference type="PROSITE" id="PS00141">
    <property type="entry name" value="ASP_PROTEASE"/>
    <property type="match status" value="1"/>
</dbReference>
<comment type="caution">
    <text evidence="3">The sequence shown here is derived from an EMBL/GenBank/DDBJ whole genome shotgun (WGS) entry which is preliminary data.</text>
</comment>
<sequence>MTDRDKRSRHGVPEDGPAPARAPAGDENRRRARNASDDRAPEAGADRRPRTGWSSAPRHTDRYTGGQQTGRGSGRRGMPRWLLPLALVGLGAWLLTGPLAGASLGVLVFVLAWGGFAVLMASRFFAGRPLGAFARPALVWLAIVAVLAGGYAFRRELGAVGDRVSANLGTGQGYSVDAGPDRARAFERAADGHFYVRATVGGTPLRFMVDTGASLVVLSPADARRIGMVPPRAAFTGRVQTANGTVAVAPVRLDAIRVGDIVVRDVPALVHGRALGQSLLGQSFLNALDGYEVRDGRLILKQAATR</sequence>
<feature type="region of interest" description="Disordered" evidence="1">
    <location>
        <begin position="1"/>
        <end position="76"/>
    </location>
</feature>
<dbReference type="InterPro" id="IPR021109">
    <property type="entry name" value="Peptidase_aspartic_dom_sf"/>
</dbReference>
<dbReference type="GO" id="GO:0004190">
    <property type="term" value="F:aspartic-type endopeptidase activity"/>
    <property type="evidence" value="ECO:0007669"/>
    <property type="project" value="InterPro"/>
</dbReference>
<feature type="transmembrane region" description="Helical" evidence="2">
    <location>
        <begin position="137"/>
        <end position="153"/>
    </location>
</feature>
<evidence type="ECO:0000313" key="3">
    <source>
        <dbReference type="EMBL" id="TCP38335.1"/>
    </source>
</evidence>
<reference evidence="3 4" key="1">
    <citation type="submission" date="2019-03" db="EMBL/GenBank/DDBJ databases">
        <title>Genomic Encyclopedia of Type Strains, Phase IV (KMG-IV): sequencing the most valuable type-strain genomes for metagenomic binning, comparative biology and taxonomic classification.</title>
        <authorList>
            <person name="Goeker M."/>
        </authorList>
    </citation>
    <scope>NUCLEOTIDE SEQUENCE [LARGE SCALE GENOMIC DNA]</scope>
    <source>
        <strain evidence="3 4">DSM 2132</strain>
    </source>
</reference>
<dbReference type="GO" id="GO:0006508">
    <property type="term" value="P:proteolysis"/>
    <property type="evidence" value="ECO:0007669"/>
    <property type="project" value="UniProtKB-KW"/>
</dbReference>
<dbReference type="CDD" id="cd05483">
    <property type="entry name" value="retropepsin_like_bacteria"/>
    <property type="match status" value="1"/>
</dbReference>
<protein>
    <submittedName>
        <fullName evidence="3">Aspartyl protease family protein</fullName>
    </submittedName>
</protein>